<accession>A0A8B6M7C6</accession>
<evidence type="ECO:0000259" key="3">
    <source>
        <dbReference type="PROSITE" id="PS51462"/>
    </source>
</evidence>
<dbReference type="Gene3D" id="3.90.79.10">
    <property type="entry name" value="Nucleoside Triphosphate Pyrophosphohydrolase"/>
    <property type="match status" value="1"/>
</dbReference>
<comment type="cofactor">
    <cofactor evidence="1">
        <name>Mg(2+)</name>
        <dbReference type="ChEBI" id="CHEBI:18420"/>
    </cofactor>
</comment>
<dbReference type="PROSITE" id="PS00893">
    <property type="entry name" value="NUDIX_BOX"/>
    <property type="match status" value="1"/>
</dbReference>
<comment type="caution">
    <text evidence="4">The sequence shown here is derived from an EMBL/GenBank/DDBJ whole genome shotgun (WGS) entry which is preliminary data.</text>
</comment>
<dbReference type="InterPro" id="IPR020084">
    <property type="entry name" value="NUDIX_hydrolase_CS"/>
</dbReference>
<protein>
    <submittedName>
        <fullName evidence="4">Predicted NTP pyrophosphohydrolase, NUDIX family</fullName>
    </submittedName>
</protein>
<dbReference type="CDD" id="cd04662">
    <property type="entry name" value="NUDIX_Hydrolase"/>
    <property type="match status" value="1"/>
</dbReference>
<feature type="domain" description="Nudix hydrolase" evidence="3">
    <location>
        <begin position="1"/>
        <end position="149"/>
    </location>
</feature>
<keyword evidence="2 4" id="KW-0378">Hydrolase</keyword>
<sequence length="158" mass="17477">MSLRSAGVLMYKRMDGQLFVLLVHPGGPFWRNTDLGAWSIPKGEVAENEDAETAARREFAEELGAMPAGALRPLGSVQQNARKKTEAFTMEADFDATCISSNLFEIEWPPRSGRMQSFPEIDRAAWFALPIARQKILPGQQILLDRLEALFGPDGGVN</sequence>
<dbReference type="GO" id="GO:0006754">
    <property type="term" value="P:ATP biosynthetic process"/>
    <property type="evidence" value="ECO:0007669"/>
    <property type="project" value="TreeGrafter"/>
</dbReference>
<proteinExistence type="predicted"/>
<dbReference type="PANTHER" id="PTHR21340:SF7">
    <property type="entry name" value="NUDIX HYDROLASE DOMAIN-CONTAINING PROTEIN"/>
    <property type="match status" value="1"/>
</dbReference>
<dbReference type="RefSeq" id="WP_174512664.1">
    <property type="nucleotide sequence ID" value="NZ_CABFMQ020000084.1"/>
</dbReference>
<dbReference type="InterPro" id="IPR051325">
    <property type="entry name" value="Nudix_hydrolase_domain"/>
</dbReference>
<evidence type="ECO:0000256" key="1">
    <source>
        <dbReference type="ARBA" id="ARBA00001946"/>
    </source>
</evidence>
<dbReference type="PANTHER" id="PTHR21340">
    <property type="entry name" value="DIADENOSINE 5,5-P1,P4-TETRAPHOSPHATE PYROPHOSPHOHYDROLASE MUTT"/>
    <property type="match status" value="1"/>
</dbReference>
<gene>
    <name evidence="4" type="ORF">MPC4_270009</name>
</gene>
<dbReference type="AlphaFoldDB" id="A0A8B6M7C6"/>
<dbReference type="Proteomes" id="UP000485880">
    <property type="component" value="Unassembled WGS sequence"/>
</dbReference>
<dbReference type="EMBL" id="CABFMQ020000084">
    <property type="protein sequence ID" value="VTZ50648.1"/>
    <property type="molecule type" value="Genomic_DNA"/>
</dbReference>
<keyword evidence="5" id="KW-1185">Reference proteome</keyword>
<name>A0A8B6M7C6_METTU</name>
<dbReference type="GO" id="GO:0004081">
    <property type="term" value="F:bis(5'-nucleosyl)-tetraphosphatase (asymmetrical) activity"/>
    <property type="evidence" value="ECO:0007669"/>
    <property type="project" value="TreeGrafter"/>
</dbReference>
<dbReference type="SUPFAM" id="SSF55811">
    <property type="entry name" value="Nudix"/>
    <property type="match status" value="1"/>
</dbReference>
<evidence type="ECO:0000313" key="4">
    <source>
        <dbReference type="EMBL" id="VTZ50648.1"/>
    </source>
</evidence>
<dbReference type="Pfam" id="PF00293">
    <property type="entry name" value="NUDIX"/>
    <property type="match status" value="1"/>
</dbReference>
<organism evidence="4 5">
    <name type="scientific">Methylocella tundrae</name>
    <dbReference type="NCBI Taxonomy" id="227605"/>
    <lineage>
        <taxon>Bacteria</taxon>
        <taxon>Pseudomonadati</taxon>
        <taxon>Pseudomonadota</taxon>
        <taxon>Alphaproteobacteria</taxon>
        <taxon>Hyphomicrobiales</taxon>
        <taxon>Beijerinckiaceae</taxon>
        <taxon>Methylocella</taxon>
    </lineage>
</organism>
<evidence type="ECO:0000256" key="2">
    <source>
        <dbReference type="ARBA" id="ARBA00022801"/>
    </source>
</evidence>
<reference evidence="4 5" key="1">
    <citation type="submission" date="2019-05" db="EMBL/GenBank/DDBJ databases">
        <authorList>
            <person name="Farhan Ul Haque M."/>
        </authorList>
    </citation>
    <scope>NUCLEOTIDE SEQUENCE [LARGE SCALE GENOMIC DNA]</scope>
    <source>
        <strain evidence="4">2</strain>
    </source>
</reference>
<dbReference type="InterPro" id="IPR015797">
    <property type="entry name" value="NUDIX_hydrolase-like_dom_sf"/>
</dbReference>
<dbReference type="GO" id="GO:0006167">
    <property type="term" value="P:AMP biosynthetic process"/>
    <property type="evidence" value="ECO:0007669"/>
    <property type="project" value="TreeGrafter"/>
</dbReference>
<evidence type="ECO:0000313" key="5">
    <source>
        <dbReference type="Proteomes" id="UP000485880"/>
    </source>
</evidence>
<dbReference type="InterPro" id="IPR000086">
    <property type="entry name" value="NUDIX_hydrolase_dom"/>
</dbReference>
<dbReference type="PROSITE" id="PS51462">
    <property type="entry name" value="NUDIX"/>
    <property type="match status" value="1"/>
</dbReference>